<dbReference type="AlphaFoldDB" id="A0A1I7WKC6"/>
<keyword evidence="1" id="KW-0812">Transmembrane</keyword>
<evidence type="ECO:0000313" key="3">
    <source>
        <dbReference type="WBParaSite" id="Hba_05488"/>
    </source>
</evidence>
<organism evidence="2 3">
    <name type="scientific">Heterorhabditis bacteriophora</name>
    <name type="common">Entomopathogenic nematode worm</name>
    <dbReference type="NCBI Taxonomy" id="37862"/>
    <lineage>
        <taxon>Eukaryota</taxon>
        <taxon>Metazoa</taxon>
        <taxon>Ecdysozoa</taxon>
        <taxon>Nematoda</taxon>
        <taxon>Chromadorea</taxon>
        <taxon>Rhabditida</taxon>
        <taxon>Rhabditina</taxon>
        <taxon>Rhabditomorpha</taxon>
        <taxon>Strongyloidea</taxon>
        <taxon>Heterorhabditidae</taxon>
        <taxon>Heterorhabditis</taxon>
    </lineage>
</organism>
<dbReference type="WBParaSite" id="Hba_05488">
    <property type="protein sequence ID" value="Hba_05488"/>
    <property type="gene ID" value="Hba_05488"/>
</dbReference>
<name>A0A1I7WKC6_HETBA</name>
<reference evidence="3" key="1">
    <citation type="submission" date="2016-11" db="UniProtKB">
        <authorList>
            <consortium name="WormBaseParasite"/>
        </authorList>
    </citation>
    <scope>IDENTIFICATION</scope>
</reference>
<keyword evidence="2" id="KW-1185">Reference proteome</keyword>
<evidence type="ECO:0000256" key="1">
    <source>
        <dbReference type="SAM" id="Phobius"/>
    </source>
</evidence>
<evidence type="ECO:0000313" key="2">
    <source>
        <dbReference type="Proteomes" id="UP000095283"/>
    </source>
</evidence>
<sequence length="148" mass="16889">MPSLLTPQSVGLYSLIPDSQFVLTDMQRFEIKKFGHHIMEKIAENSVITVWPIACVVMLQRLDIDDDATFDYRSLHSEVRDLLTLLDSLGIVIHIATGFIQYIGFMSSRGVERRTRRMVPTMRPVNKKSDNRSITIAMKRQSACNSES</sequence>
<dbReference type="Proteomes" id="UP000095283">
    <property type="component" value="Unplaced"/>
</dbReference>
<feature type="transmembrane region" description="Helical" evidence="1">
    <location>
        <begin position="82"/>
        <end position="105"/>
    </location>
</feature>
<accession>A0A1I7WKC6</accession>
<keyword evidence="1" id="KW-1133">Transmembrane helix</keyword>
<protein>
    <submittedName>
        <fullName evidence="3">Phosphorylase b kinase regulatory subunit</fullName>
    </submittedName>
</protein>
<proteinExistence type="predicted"/>
<keyword evidence="1" id="KW-0472">Membrane</keyword>